<evidence type="ECO:0000313" key="7">
    <source>
        <dbReference type="EMBL" id="SEG18091.1"/>
    </source>
</evidence>
<dbReference type="FunFam" id="2.160.10.10:FF:000008">
    <property type="entry name" value="Maltose O-acetyltransferase"/>
    <property type="match status" value="1"/>
</dbReference>
<dbReference type="InterPro" id="IPR011004">
    <property type="entry name" value="Trimer_LpxA-like_sf"/>
</dbReference>
<reference evidence="8" key="1">
    <citation type="submission" date="2016-10" db="EMBL/GenBank/DDBJ databases">
        <authorList>
            <person name="Varghese N."/>
            <person name="Submissions S."/>
        </authorList>
    </citation>
    <scope>NUCLEOTIDE SEQUENCE [LARGE SCALE GENOMIC DNA]</scope>
    <source>
        <strain evidence="8">DSM 22361</strain>
    </source>
</reference>
<dbReference type="InterPro" id="IPR001451">
    <property type="entry name" value="Hexapep"/>
</dbReference>
<keyword evidence="8" id="KW-1185">Reference proteome</keyword>
<comment type="similarity">
    <text evidence="1 5">Belongs to the transferase hexapeptide repeat family.</text>
</comment>
<organism evidence="7 8">
    <name type="scientific">Sphingobacterium lactis</name>
    <dbReference type="NCBI Taxonomy" id="797291"/>
    <lineage>
        <taxon>Bacteria</taxon>
        <taxon>Pseudomonadati</taxon>
        <taxon>Bacteroidota</taxon>
        <taxon>Sphingobacteriia</taxon>
        <taxon>Sphingobacteriales</taxon>
        <taxon>Sphingobacteriaceae</taxon>
        <taxon>Sphingobacterium</taxon>
    </lineage>
</organism>
<keyword evidence="4 5" id="KW-0012">Acyltransferase</keyword>
<dbReference type="GO" id="GO:0008870">
    <property type="term" value="F:galactoside O-acetyltransferase activity"/>
    <property type="evidence" value="ECO:0007669"/>
    <property type="project" value="TreeGrafter"/>
</dbReference>
<dbReference type="SUPFAM" id="SSF51161">
    <property type="entry name" value="Trimeric LpxA-like enzymes"/>
    <property type="match status" value="1"/>
</dbReference>
<evidence type="ECO:0000313" key="8">
    <source>
        <dbReference type="Proteomes" id="UP000236731"/>
    </source>
</evidence>
<dbReference type="SMART" id="SM01266">
    <property type="entry name" value="Mac"/>
    <property type="match status" value="1"/>
</dbReference>
<feature type="domain" description="Maltose/galactoside acetyltransferase" evidence="6">
    <location>
        <begin position="4"/>
        <end position="58"/>
    </location>
</feature>
<dbReference type="Pfam" id="PF12464">
    <property type="entry name" value="Mac"/>
    <property type="match status" value="1"/>
</dbReference>
<dbReference type="EMBL" id="FNUT01000005">
    <property type="protein sequence ID" value="SEG18091.1"/>
    <property type="molecule type" value="Genomic_DNA"/>
</dbReference>
<accession>A0A1H5Y285</accession>
<dbReference type="PANTHER" id="PTHR43017">
    <property type="entry name" value="GALACTOSIDE O-ACETYLTRANSFERASE"/>
    <property type="match status" value="1"/>
</dbReference>
<evidence type="ECO:0000256" key="2">
    <source>
        <dbReference type="ARBA" id="ARBA00022679"/>
    </source>
</evidence>
<dbReference type="PROSITE" id="PS00101">
    <property type="entry name" value="HEXAPEP_TRANSFERASES"/>
    <property type="match status" value="1"/>
</dbReference>
<dbReference type="RefSeq" id="WP_103906114.1">
    <property type="nucleotide sequence ID" value="NZ_CP049246.1"/>
</dbReference>
<proteinExistence type="inferred from homology"/>
<dbReference type="EC" id="2.3.1.-" evidence="5"/>
<dbReference type="Pfam" id="PF00132">
    <property type="entry name" value="Hexapep"/>
    <property type="match status" value="1"/>
</dbReference>
<dbReference type="Proteomes" id="UP000236731">
    <property type="component" value="Unassembled WGS sequence"/>
</dbReference>
<evidence type="ECO:0000259" key="6">
    <source>
        <dbReference type="SMART" id="SM01266"/>
    </source>
</evidence>
<gene>
    <name evidence="7" type="ORF">SAMN05421877_105209</name>
</gene>
<evidence type="ECO:0000256" key="5">
    <source>
        <dbReference type="RuleBase" id="RU367021"/>
    </source>
</evidence>
<protein>
    <recommendedName>
        <fullName evidence="5">Acetyltransferase</fullName>
        <ecNumber evidence="5">2.3.1.-</ecNumber>
    </recommendedName>
</protein>
<dbReference type="InterPro" id="IPR039369">
    <property type="entry name" value="LacA-like"/>
</dbReference>
<dbReference type="InterPro" id="IPR018357">
    <property type="entry name" value="Hexapep_transf_CS"/>
</dbReference>
<keyword evidence="2 5" id="KW-0808">Transferase</keyword>
<evidence type="ECO:0000256" key="3">
    <source>
        <dbReference type="ARBA" id="ARBA00022737"/>
    </source>
</evidence>
<keyword evidence="3" id="KW-0677">Repeat</keyword>
<dbReference type="PANTHER" id="PTHR43017:SF1">
    <property type="entry name" value="ACETYLTRANSFERASE YJL218W-RELATED"/>
    <property type="match status" value="1"/>
</dbReference>
<name>A0A1H5Y285_9SPHI</name>
<dbReference type="InterPro" id="IPR024688">
    <property type="entry name" value="Mac_dom"/>
</dbReference>
<dbReference type="Gene3D" id="2.160.10.10">
    <property type="entry name" value="Hexapeptide repeat proteins"/>
    <property type="match status" value="1"/>
</dbReference>
<sequence length="204" mass="22573">MTSKEKMKAGEPYIASGDELFKERQHAKVELQKFNGMDPTKIKARNKILKQLLGKTGQRFFFEPPFLCDYGYNIEVGENFYANYNLTILDCAKVSIGDDVMIAPNVSLFTAGHPVDAELRVAGWEFALPITIGNRVWIGGQTVINPGVTIGDNTVIGSGSVVTKDIPSNVVAAGNPCRVIREIGEQDKIYYAKGRKFDLHEEKS</sequence>
<dbReference type="OrthoDB" id="9812571at2"/>
<dbReference type="CDD" id="cd03357">
    <property type="entry name" value="LbH_MAT_GAT"/>
    <property type="match status" value="1"/>
</dbReference>
<dbReference type="AlphaFoldDB" id="A0A1H5Y285"/>
<evidence type="ECO:0000256" key="4">
    <source>
        <dbReference type="ARBA" id="ARBA00023315"/>
    </source>
</evidence>
<evidence type="ECO:0000256" key="1">
    <source>
        <dbReference type="ARBA" id="ARBA00007274"/>
    </source>
</evidence>